<evidence type="ECO:0000313" key="3">
    <source>
        <dbReference type="Proteomes" id="UP000030634"/>
    </source>
</evidence>
<accession>A0A0A7KHJ8</accession>
<evidence type="ECO:0000256" key="1">
    <source>
        <dbReference type="SAM" id="SignalP"/>
    </source>
</evidence>
<proteinExistence type="predicted"/>
<feature type="chain" id="PRO_5002029195" evidence="1">
    <location>
        <begin position="25"/>
        <end position="344"/>
    </location>
</feature>
<dbReference type="STRING" id="1182571.QR90_11830"/>
<dbReference type="HOGENOM" id="CLU_813101_0_0_0"/>
<sequence length="344" mass="36893">MNNMRFWGRGAALLAALALGTGQAIDRVPGTQTYYSSRTDPITDVNTSFVIVYEVNDLAEQTFITFRCTNRESPELWASLNSKNVLLSEQDAELDLMPAVTMRLGSDAPIVLASRDLNTVVDQNDNLKTTALAINSGAVRQVVGGLVGGKRLVVRVNRSSGGQALTYTFPAGGFATAWRQINGCAAGPSRASASQSTPNVLLTPVPGAAAPKFTRWYFTTCRDVGSGMVRTGLLAGRAHLCDLVIETVPNGAQPVSAVFRYELEYREAGRTGKLILDNADVWPSNGGPVTTFRSSGNNLVFTLPLNVRARADRVYTSINVTASLTFSNGSTKKVYEPLPIKPAN</sequence>
<evidence type="ECO:0000313" key="2">
    <source>
        <dbReference type="EMBL" id="AIZ45621.1"/>
    </source>
</evidence>
<dbReference type="AlphaFoldDB" id="A0A0A7KHJ8"/>
<gene>
    <name evidence="2" type="ORF">QR90_11830</name>
</gene>
<name>A0A0A7KHJ8_9DEIO</name>
<dbReference type="Proteomes" id="UP000030634">
    <property type="component" value="Chromosome"/>
</dbReference>
<keyword evidence="1" id="KW-0732">Signal</keyword>
<feature type="signal peptide" evidence="1">
    <location>
        <begin position="1"/>
        <end position="24"/>
    </location>
</feature>
<dbReference type="KEGG" id="dsw:QR90_11830"/>
<reference evidence="3" key="1">
    <citation type="submission" date="2014-11" db="EMBL/GenBank/DDBJ databases">
        <title>Hymenobacter sp. DG25B genome submission.</title>
        <authorList>
            <person name="Jung H.-Y."/>
            <person name="Kim M.K."/>
            <person name="Srinivasan S."/>
            <person name="Lim S."/>
        </authorList>
    </citation>
    <scope>NUCLEOTIDE SEQUENCE [LARGE SCALE GENOMIC DNA]</scope>
    <source>
        <strain evidence="3">DY59</strain>
    </source>
</reference>
<dbReference type="RefSeq" id="WP_039684788.1">
    <property type="nucleotide sequence ID" value="NZ_CP010028.1"/>
</dbReference>
<protein>
    <submittedName>
        <fullName evidence="2">Uncharacterized protein</fullName>
    </submittedName>
</protein>
<dbReference type="EMBL" id="CP010028">
    <property type="protein sequence ID" value="AIZ45621.1"/>
    <property type="molecule type" value="Genomic_DNA"/>
</dbReference>
<organism evidence="2 3">
    <name type="scientific">Deinococcus radiopugnans</name>
    <dbReference type="NCBI Taxonomy" id="57497"/>
    <lineage>
        <taxon>Bacteria</taxon>
        <taxon>Thermotogati</taxon>
        <taxon>Deinococcota</taxon>
        <taxon>Deinococci</taxon>
        <taxon>Deinococcales</taxon>
        <taxon>Deinococcaceae</taxon>
        <taxon>Deinococcus</taxon>
    </lineage>
</organism>